<dbReference type="Proteomes" id="UP000593562">
    <property type="component" value="Unassembled WGS sequence"/>
</dbReference>
<evidence type="ECO:0000256" key="3">
    <source>
        <dbReference type="RuleBase" id="RU000628"/>
    </source>
</evidence>
<evidence type="ECO:0000259" key="5">
    <source>
        <dbReference type="SMART" id="SM00499"/>
    </source>
</evidence>
<dbReference type="FunCoup" id="A0A7J7CTR7">
    <property type="interactions" value="1682"/>
</dbReference>
<protein>
    <recommendedName>
        <fullName evidence="3">Non-specific lipid-transfer protein</fullName>
    </recommendedName>
</protein>
<keyword evidence="2" id="KW-1015">Disulfide bond</keyword>
<dbReference type="PANTHER" id="PTHR33076">
    <property type="entry name" value="NON-SPECIFIC LIPID-TRANSFER PROTEIN 2-RELATED"/>
    <property type="match status" value="1"/>
</dbReference>
<evidence type="ECO:0000313" key="7">
    <source>
        <dbReference type="Proteomes" id="UP000593562"/>
    </source>
</evidence>
<dbReference type="SMART" id="SM00499">
    <property type="entry name" value="AAI"/>
    <property type="match status" value="1"/>
</dbReference>
<dbReference type="GO" id="GO:0008289">
    <property type="term" value="F:lipid binding"/>
    <property type="evidence" value="ECO:0007669"/>
    <property type="project" value="UniProtKB-KW"/>
</dbReference>
<accession>A0A7J7CTR7</accession>
<reference evidence="6 7" key="1">
    <citation type="journal article" date="2020" name="Nat. Commun.">
        <title>Genome of Tripterygium wilfordii and identification of cytochrome P450 involved in triptolide biosynthesis.</title>
        <authorList>
            <person name="Tu L."/>
            <person name="Su P."/>
            <person name="Zhang Z."/>
            <person name="Gao L."/>
            <person name="Wang J."/>
            <person name="Hu T."/>
            <person name="Zhou J."/>
            <person name="Zhang Y."/>
            <person name="Zhao Y."/>
            <person name="Liu Y."/>
            <person name="Song Y."/>
            <person name="Tong Y."/>
            <person name="Lu Y."/>
            <person name="Yang J."/>
            <person name="Xu C."/>
            <person name="Jia M."/>
            <person name="Peters R.J."/>
            <person name="Huang L."/>
            <person name="Gao W."/>
        </authorList>
    </citation>
    <scope>NUCLEOTIDE SEQUENCE [LARGE SCALE GENOMIC DNA]</scope>
    <source>
        <strain evidence="7">cv. XIE 37</strain>
        <tissue evidence="6">Leaf</tissue>
    </source>
</reference>
<comment type="similarity">
    <text evidence="1 3">Belongs to the plant LTP family.</text>
</comment>
<dbReference type="SUPFAM" id="SSF47699">
    <property type="entry name" value="Bifunctional inhibitor/lipid-transfer protein/seed storage 2S albumin"/>
    <property type="match status" value="1"/>
</dbReference>
<comment type="function">
    <text evidence="3">Plant non-specific lipid-transfer proteins transfer phospholipids as well as galactolipids across membranes. May play a role in wax or cutin deposition in the cell walls of expanding epidermal cells and certain secretory tissues.</text>
</comment>
<comment type="caution">
    <text evidence="6">The sequence shown here is derived from an EMBL/GenBank/DDBJ whole genome shotgun (WGS) entry which is preliminary data.</text>
</comment>
<name>A0A7J7CTR7_TRIWF</name>
<dbReference type="InterPro" id="IPR016140">
    <property type="entry name" value="Bifunc_inhib/LTP/seed_store"/>
</dbReference>
<feature type="signal peptide" evidence="4">
    <location>
        <begin position="1"/>
        <end position="24"/>
    </location>
</feature>
<evidence type="ECO:0000256" key="2">
    <source>
        <dbReference type="ARBA" id="ARBA00023157"/>
    </source>
</evidence>
<dbReference type="EMBL" id="JAAARO010000013">
    <property type="protein sequence ID" value="KAF5737286.1"/>
    <property type="molecule type" value="Genomic_DNA"/>
</dbReference>
<evidence type="ECO:0000256" key="4">
    <source>
        <dbReference type="SAM" id="SignalP"/>
    </source>
</evidence>
<dbReference type="PROSITE" id="PS00597">
    <property type="entry name" value="PLANT_LTP"/>
    <property type="match status" value="1"/>
</dbReference>
<keyword evidence="3" id="KW-0813">Transport</keyword>
<dbReference type="PRINTS" id="PR00382">
    <property type="entry name" value="LIPIDTRNSFER"/>
</dbReference>
<dbReference type="OrthoDB" id="1890443at2759"/>
<dbReference type="AlphaFoldDB" id="A0A7J7CTR7"/>
<proteinExistence type="inferred from homology"/>
<keyword evidence="4" id="KW-0732">Signal</keyword>
<dbReference type="Pfam" id="PF00234">
    <property type="entry name" value="Tryp_alpha_amyl"/>
    <property type="match status" value="1"/>
</dbReference>
<feature type="chain" id="PRO_5029717463" description="Non-specific lipid-transfer protein" evidence="4">
    <location>
        <begin position="25"/>
        <end position="113"/>
    </location>
</feature>
<dbReference type="GO" id="GO:0006869">
    <property type="term" value="P:lipid transport"/>
    <property type="evidence" value="ECO:0007669"/>
    <property type="project" value="InterPro"/>
</dbReference>
<dbReference type="InterPro" id="IPR036312">
    <property type="entry name" value="Bifun_inhib/LTP/seed_sf"/>
</dbReference>
<keyword evidence="7" id="KW-1185">Reference proteome</keyword>
<dbReference type="InterPro" id="IPR000528">
    <property type="entry name" value="Plant_nsLTP"/>
</dbReference>
<dbReference type="InParanoid" id="A0A7J7CTR7"/>
<dbReference type="CDD" id="cd01960">
    <property type="entry name" value="nsLTP1"/>
    <property type="match status" value="1"/>
</dbReference>
<organism evidence="6 7">
    <name type="scientific">Tripterygium wilfordii</name>
    <name type="common">Thunder God vine</name>
    <dbReference type="NCBI Taxonomy" id="458696"/>
    <lineage>
        <taxon>Eukaryota</taxon>
        <taxon>Viridiplantae</taxon>
        <taxon>Streptophyta</taxon>
        <taxon>Embryophyta</taxon>
        <taxon>Tracheophyta</taxon>
        <taxon>Spermatophyta</taxon>
        <taxon>Magnoliopsida</taxon>
        <taxon>eudicotyledons</taxon>
        <taxon>Gunneridae</taxon>
        <taxon>Pentapetalae</taxon>
        <taxon>rosids</taxon>
        <taxon>fabids</taxon>
        <taxon>Celastrales</taxon>
        <taxon>Celastraceae</taxon>
        <taxon>Tripterygium</taxon>
    </lineage>
</organism>
<feature type="domain" description="Bifunctional inhibitor/plant lipid transfer protein/seed storage helical" evidence="5">
    <location>
        <begin position="28"/>
        <end position="109"/>
    </location>
</feature>
<gene>
    <name evidence="6" type="ORF">HS088_TW13G00165</name>
</gene>
<evidence type="ECO:0000313" key="6">
    <source>
        <dbReference type="EMBL" id="KAF5737286.1"/>
    </source>
</evidence>
<sequence>MAGTKIVSLLLVCMVVVAPMVTDAAITCGTVVSLISPCVNYLRGTVPLSQACCSGVKALNAQASTTQDRQTTCGCLKAAAGGVNANRAAGLPSQCGVNIPYKISPNTDCSKIT</sequence>
<keyword evidence="3" id="KW-0446">Lipid-binding</keyword>
<dbReference type="Gene3D" id="1.10.110.10">
    <property type="entry name" value="Plant lipid-transfer and hydrophobic proteins"/>
    <property type="match status" value="1"/>
</dbReference>
<evidence type="ECO:0000256" key="1">
    <source>
        <dbReference type="ARBA" id="ARBA00009748"/>
    </source>
</evidence>